<dbReference type="PROSITE" id="PS00356">
    <property type="entry name" value="HTH_LACI_1"/>
    <property type="match status" value="1"/>
</dbReference>
<dbReference type="InterPro" id="IPR046335">
    <property type="entry name" value="LacI/GalR-like_sensor"/>
</dbReference>
<name>A0A0W7WJY7_9RHOB</name>
<accession>A0A0W7WJY7</accession>
<evidence type="ECO:0000256" key="2">
    <source>
        <dbReference type="ARBA" id="ARBA00023015"/>
    </source>
</evidence>
<dbReference type="CDD" id="cd06288">
    <property type="entry name" value="PBP1_sucrose_transcription_regulator"/>
    <property type="match status" value="1"/>
</dbReference>
<dbReference type="AlphaFoldDB" id="A0A0W7WJY7"/>
<dbReference type="SMART" id="SM00354">
    <property type="entry name" value="HTH_LACI"/>
    <property type="match status" value="1"/>
</dbReference>
<evidence type="ECO:0000256" key="3">
    <source>
        <dbReference type="ARBA" id="ARBA00023125"/>
    </source>
</evidence>
<evidence type="ECO:0000313" key="7">
    <source>
        <dbReference type="Proteomes" id="UP000054396"/>
    </source>
</evidence>
<protein>
    <submittedName>
        <fullName evidence="6">LacI family transcriptional regulator</fullName>
    </submittedName>
</protein>
<evidence type="ECO:0000256" key="1">
    <source>
        <dbReference type="ARBA" id="ARBA00022491"/>
    </source>
</evidence>
<evidence type="ECO:0000313" key="6">
    <source>
        <dbReference type="EMBL" id="KUF10838.1"/>
    </source>
</evidence>
<dbReference type="GO" id="GO:0000976">
    <property type="term" value="F:transcription cis-regulatory region binding"/>
    <property type="evidence" value="ECO:0007669"/>
    <property type="project" value="TreeGrafter"/>
</dbReference>
<gene>
    <name evidence="6" type="ORF">AVJ23_10395</name>
</gene>
<dbReference type="PRINTS" id="PR00036">
    <property type="entry name" value="HTHLACI"/>
</dbReference>
<proteinExistence type="predicted"/>
<dbReference type="EMBL" id="LPXO01000005">
    <property type="protein sequence ID" value="KUF10838.1"/>
    <property type="molecule type" value="Genomic_DNA"/>
</dbReference>
<evidence type="ECO:0000259" key="5">
    <source>
        <dbReference type="PROSITE" id="PS50932"/>
    </source>
</evidence>
<dbReference type="PROSITE" id="PS50932">
    <property type="entry name" value="HTH_LACI_2"/>
    <property type="match status" value="1"/>
</dbReference>
<organism evidence="6 7">
    <name type="scientific">Pseudoponticoccus marisrubri</name>
    <dbReference type="NCBI Taxonomy" id="1685382"/>
    <lineage>
        <taxon>Bacteria</taxon>
        <taxon>Pseudomonadati</taxon>
        <taxon>Pseudomonadota</taxon>
        <taxon>Alphaproteobacteria</taxon>
        <taxon>Rhodobacterales</taxon>
        <taxon>Roseobacteraceae</taxon>
        <taxon>Pseudoponticoccus</taxon>
    </lineage>
</organism>
<reference evidence="6 7" key="1">
    <citation type="submission" date="2015-12" db="EMBL/GenBank/DDBJ databases">
        <authorList>
            <person name="Shamseldin A."/>
            <person name="Moawad H."/>
            <person name="Abd El-Rahim W.M."/>
            <person name="Sadowsky M.J."/>
        </authorList>
    </citation>
    <scope>NUCLEOTIDE SEQUENCE [LARGE SCALE GENOMIC DNA]</scope>
    <source>
        <strain evidence="6 7">SJ5A-1</strain>
    </source>
</reference>
<dbReference type="Proteomes" id="UP000054396">
    <property type="component" value="Unassembled WGS sequence"/>
</dbReference>
<evidence type="ECO:0000256" key="4">
    <source>
        <dbReference type="ARBA" id="ARBA00023163"/>
    </source>
</evidence>
<dbReference type="PANTHER" id="PTHR30146">
    <property type="entry name" value="LACI-RELATED TRANSCRIPTIONAL REPRESSOR"/>
    <property type="match status" value="1"/>
</dbReference>
<dbReference type="SUPFAM" id="SSF47413">
    <property type="entry name" value="lambda repressor-like DNA-binding domains"/>
    <property type="match status" value="1"/>
</dbReference>
<sequence length="362" mass="38739">MASIYDVARRAGVSTKTVSRVLNGDAPVAQKTRDAVERAMAELEYIPSFAARSMKSQKSGLIGLITGAISTAADAPADAGLPEIHIVQGAQNVFETSGKTLLISDTGGKSERVPHLIRTFRQHRVEGLLYVADHYKRVDLDLPEGAMKVVLVNCIDARGTPAVVPDDESGQLALTRRVIAAGHRRIAYLTLGRAVLATEARVAGYRQALDEAGIAFDPALVAASELFGTKGEHQMIWDALDRLLTGANPPTAICCGNDRLAMAVYGILRDRGVSVPDQISVVGYDDHRLVSETLYPALTTAELPYNAMGARAADLLLNMIAQPDSETPTQPIAVRGQVVERASLKAPPLAGTVYQLKGRREP</sequence>
<dbReference type="InterPro" id="IPR028082">
    <property type="entry name" value="Peripla_BP_I"/>
</dbReference>
<dbReference type="PANTHER" id="PTHR30146:SF148">
    <property type="entry name" value="HTH-TYPE TRANSCRIPTIONAL REPRESSOR PURR-RELATED"/>
    <property type="match status" value="1"/>
</dbReference>
<dbReference type="GO" id="GO:0003700">
    <property type="term" value="F:DNA-binding transcription factor activity"/>
    <property type="evidence" value="ECO:0007669"/>
    <property type="project" value="TreeGrafter"/>
</dbReference>
<dbReference type="Pfam" id="PF13377">
    <property type="entry name" value="Peripla_BP_3"/>
    <property type="match status" value="1"/>
</dbReference>
<dbReference type="InterPro" id="IPR010982">
    <property type="entry name" value="Lambda_DNA-bd_dom_sf"/>
</dbReference>
<keyword evidence="7" id="KW-1185">Reference proteome</keyword>
<keyword evidence="2" id="KW-0805">Transcription regulation</keyword>
<dbReference type="STRING" id="1685382.AVJ23_10395"/>
<feature type="domain" description="HTH lacI-type" evidence="5">
    <location>
        <begin position="2"/>
        <end position="56"/>
    </location>
</feature>
<comment type="caution">
    <text evidence="6">The sequence shown here is derived from an EMBL/GenBank/DDBJ whole genome shotgun (WGS) entry which is preliminary data.</text>
</comment>
<keyword evidence="4" id="KW-0804">Transcription</keyword>
<dbReference type="CDD" id="cd01392">
    <property type="entry name" value="HTH_LacI"/>
    <property type="match status" value="1"/>
</dbReference>
<keyword evidence="3" id="KW-0238">DNA-binding</keyword>
<dbReference type="RefSeq" id="WP_058862123.1">
    <property type="nucleotide sequence ID" value="NZ_LPXO01000005.1"/>
</dbReference>
<dbReference type="SUPFAM" id="SSF53822">
    <property type="entry name" value="Periplasmic binding protein-like I"/>
    <property type="match status" value="1"/>
</dbReference>
<dbReference type="Gene3D" id="1.10.260.40">
    <property type="entry name" value="lambda repressor-like DNA-binding domains"/>
    <property type="match status" value="1"/>
</dbReference>
<dbReference type="Gene3D" id="3.40.50.2300">
    <property type="match status" value="2"/>
</dbReference>
<dbReference type="InterPro" id="IPR000843">
    <property type="entry name" value="HTH_LacI"/>
</dbReference>
<keyword evidence="1" id="KW-0678">Repressor</keyword>
<dbReference type="Pfam" id="PF00356">
    <property type="entry name" value="LacI"/>
    <property type="match status" value="1"/>
</dbReference>
<dbReference type="OrthoDB" id="60111at2"/>